<evidence type="ECO:0000259" key="13">
    <source>
        <dbReference type="PROSITE" id="PS50011"/>
    </source>
</evidence>
<evidence type="ECO:0000256" key="8">
    <source>
        <dbReference type="ARBA" id="ARBA00047899"/>
    </source>
</evidence>
<dbReference type="PANTHER" id="PTHR43671:SF98">
    <property type="entry name" value="SERINE_THREONINE-PROTEIN KINASE NEK11"/>
    <property type="match status" value="1"/>
</dbReference>
<feature type="binding site" evidence="10">
    <location>
        <position position="1046"/>
    </location>
    <ligand>
        <name>ATP</name>
        <dbReference type="ChEBI" id="CHEBI:30616"/>
    </ligand>
</feature>
<dbReference type="GO" id="GO:0004674">
    <property type="term" value="F:protein serine/threonine kinase activity"/>
    <property type="evidence" value="ECO:0007669"/>
    <property type="project" value="UniProtKB-KW"/>
</dbReference>
<dbReference type="PANTHER" id="PTHR43671">
    <property type="entry name" value="SERINE/THREONINE-PROTEIN KINASE NEK"/>
    <property type="match status" value="1"/>
</dbReference>
<evidence type="ECO:0000256" key="2">
    <source>
        <dbReference type="ARBA" id="ARBA00012513"/>
    </source>
</evidence>
<feature type="compositionally biased region" description="Low complexity" evidence="11">
    <location>
        <begin position="762"/>
        <end position="774"/>
    </location>
</feature>
<dbReference type="GO" id="GO:0005524">
    <property type="term" value="F:ATP binding"/>
    <property type="evidence" value="ECO:0007669"/>
    <property type="project" value="UniProtKB-UniRule"/>
</dbReference>
<dbReference type="Pfam" id="PF00069">
    <property type="entry name" value="Pkinase"/>
    <property type="match status" value="1"/>
</dbReference>
<comment type="similarity">
    <text evidence="1">Belongs to the protein kinase superfamily. NEK Ser/Thr protein kinase family. NIMA subfamily.</text>
</comment>
<dbReference type="InterPro" id="IPR000719">
    <property type="entry name" value="Prot_kinase_dom"/>
</dbReference>
<evidence type="ECO:0000256" key="9">
    <source>
        <dbReference type="ARBA" id="ARBA00048679"/>
    </source>
</evidence>
<dbReference type="Gene3D" id="1.10.510.10">
    <property type="entry name" value="Transferase(Phosphotransferase) domain 1"/>
    <property type="match status" value="1"/>
</dbReference>
<feature type="compositionally biased region" description="Basic and acidic residues" evidence="11">
    <location>
        <begin position="1356"/>
        <end position="1384"/>
    </location>
</feature>
<feature type="region of interest" description="Disordered" evidence="11">
    <location>
        <begin position="754"/>
        <end position="786"/>
    </location>
</feature>
<dbReference type="PROSITE" id="PS00107">
    <property type="entry name" value="PROTEIN_KINASE_ATP"/>
    <property type="match status" value="1"/>
</dbReference>
<keyword evidence="12" id="KW-0472">Membrane</keyword>
<evidence type="ECO:0000256" key="10">
    <source>
        <dbReference type="PROSITE-ProRule" id="PRU10141"/>
    </source>
</evidence>
<evidence type="ECO:0000256" key="4">
    <source>
        <dbReference type="ARBA" id="ARBA00022679"/>
    </source>
</evidence>
<dbReference type="EMBL" id="CYKH01001565">
    <property type="protein sequence ID" value="CUG87668.1"/>
    <property type="molecule type" value="Genomic_DNA"/>
</dbReference>
<feature type="compositionally biased region" description="Polar residues" evidence="11">
    <location>
        <begin position="775"/>
        <end position="786"/>
    </location>
</feature>
<dbReference type="SUPFAM" id="SSF56112">
    <property type="entry name" value="Protein kinase-like (PK-like)"/>
    <property type="match status" value="1"/>
</dbReference>
<dbReference type="PROSITE" id="PS00108">
    <property type="entry name" value="PROTEIN_KINASE_ST"/>
    <property type="match status" value="1"/>
</dbReference>
<feature type="transmembrane region" description="Helical" evidence="12">
    <location>
        <begin position="897"/>
        <end position="919"/>
    </location>
</feature>
<feature type="compositionally biased region" description="Polar residues" evidence="11">
    <location>
        <begin position="853"/>
        <end position="884"/>
    </location>
</feature>
<dbReference type="OrthoDB" id="248923at2759"/>
<dbReference type="EC" id="2.7.11.1" evidence="2"/>
<proteinExistence type="inferred from homology"/>
<dbReference type="Proteomes" id="UP000051952">
    <property type="component" value="Unassembled WGS sequence"/>
</dbReference>
<dbReference type="InterPro" id="IPR008271">
    <property type="entry name" value="Ser/Thr_kinase_AS"/>
</dbReference>
<name>A0A0S4JC18_BODSA</name>
<feature type="domain" description="Protein kinase" evidence="13">
    <location>
        <begin position="1016"/>
        <end position="1349"/>
    </location>
</feature>
<reference evidence="15" key="1">
    <citation type="submission" date="2015-09" db="EMBL/GenBank/DDBJ databases">
        <authorList>
            <consortium name="Pathogen Informatics"/>
        </authorList>
    </citation>
    <scope>NUCLEOTIDE SEQUENCE [LARGE SCALE GENOMIC DNA]</scope>
    <source>
        <strain evidence="15">Lake Konstanz</strain>
    </source>
</reference>
<feature type="transmembrane region" description="Helical" evidence="12">
    <location>
        <begin position="113"/>
        <end position="133"/>
    </location>
</feature>
<evidence type="ECO:0000256" key="11">
    <source>
        <dbReference type="SAM" id="MobiDB-lite"/>
    </source>
</evidence>
<evidence type="ECO:0000313" key="14">
    <source>
        <dbReference type="EMBL" id="CUG87668.1"/>
    </source>
</evidence>
<feature type="compositionally biased region" description="Low complexity" evidence="11">
    <location>
        <begin position="1397"/>
        <end position="1414"/>
    </location>
</feature>
<feature type="region of interest" description="Disordered" evidence="11">
    <location>
        <begin position="1355"/>
        <end position="1425"/>
    </location>
</feature>
<comment type="catalytic activity">
    <reaction evidence="9">
        <text>L-seryl-[protein] + ATP = O-phospho-L-seryl-[protein] + ADP + H(+)</text>
        <dbReference type="Rhea" id="RHEA:17989"/>
        <dbReference type="Rhea" id="RHEA-COMP:9863"/>
        <dbReference type="Rhea" id="RHEA-COMP:11604"/>
        <dbReference type="ChEBI" id="CHEBI:15378"/>
        <dbReference type="ChEBI" id="CHEBI:29999"/>
        <dbReference type="ChEBI" id="CHEBI:30616"/>
        <dbReference type="ChEBI" id="CHEBI:83421"/>
        <dbReference type="ChEBI" id="CHEBI:456216"/>
        <dbReference type="EC" id="2.7.11.1"/>
    </reaction>
</comment>
<gene>
    <name evidence="14" type="ORF">BSAL_11355</name>
</gene>
<keyword evidence="7 10" id="KW-0067">ATP-binding</keyword>
<keyword evidence="5 10" id="KW-0547">Nucleotide-binding</keyword>
<dbReference type="PROSITE" id="PS50011">
    <property type="entry name" value="PROTEIN_KINASE_DOM"/>
    <property type="match status" value="1"/>
</dbReference>
<keyword evidence="15" id="KW-1185">Reference proteome</keyword>
<keyword evidence="3" id="KW-0723">Serine/threonine-protein kinase</keyword>
<evidence type="ECO:0000256" key="5">
    <source>
        <dbReference type="ARBA" id="ARBA00022741"/>
    </source>
</evidence>
<feature type="compositionally biased region" description="Polar residues" evidence="11">
    <location>
        <begin position="807"/>
        <end position="819"/>
    </location>
</feature>
<evidence type="ECO:0000313" key="15">
    <source>
        <dbReference type="Proteomes" id="UP000051952"/>
    </source>
</evidence>
<dbReference type="SMART" id="SM00220">
    <property type="entry name" value="S_TKc"/>
    <property type="match status" value="1"/>
</dbReference>
<dbReference type="InterPro" id="IPR017441">
    <property type="entry name" value="Protein_kinase_ATP_BS"/>
</dbReference>
<feature type="region of interest" description="Disordered" evidence="11">
    <location>
        <begin position="853"/>
        <end position="885"/>
    </location>
</feature>
<dbReference type="Gene3D" id="3.30.200.20">
    <property type="entry name" value="Phosphorylase Kinase, domain 1"/>
    <property type="match status" value="1"/>
</dbReference>
<evidence type="ECO:0000256" key="6">
    <source>
        <dbReference type="ARBA" id="ARBA00022777"/>
    </source>
</evidence>
<dbReference type="InterPro" id="IPR050660">
    <property type="entry name" value="NEK_Ser/Thr_kinase"/>
</dbReference>
<feature type="compositionally biased region" description="Low complexity" evidence="11">
    <location>
        <begin position="820"/>
        <end position="830"/>
    </location>
</feature>
<keyword evidence="4" id="KW-0808">Transferase</keyword>
<evidence type="ECO:0000256" key="1">
    <source>
        <dbReference type="ARBA" id="ARBA00010886"/>
    </source>
</evidence>
<protein>
    <recommendedName>
        <fullName evidence="2">non-specific serine/threonine protein kinase</fullName>
        <ecNumber evidence="2">2.7.11.1</ecNumber>
    </recommendedName>
</protein>
<dbReference type="VEuPathDB" id="TriTrypDB:BSAL_11355"/>
<evidence type="ECO:0000256" key="3">
    <source>
        <dbReference type="ARBA" id="ARBA00022527"/>
    </source>
</evidence>
<keyword evidence="12" id="KW-0812">Transmembrane</keyword>
<evidence type="ECO:0000256" key="12">
    <source>
        <dbReference type="SAM" id="Phobius"/>
    </source>
</evidence>
<evidence type="ECO:0000256" key="7">
    <source>
        <dbReference type="ARBA" id="ARBA00022840"/>
    </source>
</evidence>
<keyword evidence="6 14" id="KW-0418">Kinase</keyword>
<accession>A0A0S4JC18</accession>
<feature type="region of interest" description="Disordered" evidence="11">
    <location>
        <begin position="801"/>
        <end position="830"/>
    </location>
</feature>
<comment type="catalytic activity">
    <reaction evidence="8">
        <text>L-threonyl-[protein] + ATP = O-phospho-L-threonyl-[protein] + ADP + H(+)</text>
        <dbReference type="Rhea" id="RHEA:46608"/>
        <dbReference type="Rhea" id="RHEA-COMP:11060"/>
        <dbReference type="Rhea" id="RHEA-COMP:11605"/>
        <dbReference type="ChEBI" id="CHEBI:15378"/>
        <dbReference type="ChEBI" id="CHEBI:30013"/>
        <dbReference type="ChEBI" id="CHEBI:30616"/>
        <dbReference type="ChEBI" id="CHEBI:61977"/>
        <dbReference type="ChEBI" id="CHEBI:456216"/>
        <dbReference type="EC" id="2.7.11.1"/>
    </reaction>
</comment>
<dbReference type="InterPro" id="IPR011009">
    <property type="entry name" value="Kinase-like_dom_sf"/>
</dbReference>
<organism evidence="14 15">
    <name type="scientific">Bodo saltans</name>
    <name type="common">Flagellated protozoan</name>
    <dbReference type="NCBI Taxonomy" id="75058"/>
    <lineage>
        <taxon>Eukaryota</taxon>
        <taxon>Discoba</taxon>
        <taxon>Euglenozoa</taxon>
        <taxon>Kinetoplastea</taxon>
        <taxon>Metakinetoplastina</taxon>
        <taxon>Eubodonida</taxon>
        <taxon>Bodonidae</taxon>
        <taxon>Bodo</taxon>
    </lineage>
</organism>
<keyword evidence="12" id="KW-1133">Transmembrane helix</keyword>
<sequence length="1425" mass="153796">MIDDFKERKPTQKGRIRIKEVSNAQSYGMNVLLQVEDDCLMPPHLCPLPIACKRKWRSRPLAAPHFLSPCATTITGTTTLELLSCSSSTSLLYTPAATTATTKATTAWFHSSVIPLLTLLTIVMSIVSPTYLFDPSGATAAFVLPQQQTRSTLSTTTGVLLASAQGFPFAKISTSTILVNTSSILVHYNVGALGGSGSGGSDNNNAGAPSTPASAFVAITSPPQSSCLFFATPALPHSQYYPCANQAGNFLFESPQDEVEQQPSSLPQKTLRRPTEIELQQHTTNLFAESLTSGSVVRLGDGSVLLNVDTATSSGGTGATYVINNILWGTLIRVRGLSPVAGSSSSTNNNNDVRYFLLGGTSTQVEELVDSSSSTSTGTAEDVTPPYSHLKWTNGNILPATCIASQAGVVHAAQFLPFSVLGCHYLTPTNPTGFYIIEMDAHLGPMDATVYGNAIGPISAVVVRESYVFLVTTNVLQVVVLQFGSNATTTEGQQTQLTSHPNQWLTAYVYTPVSTSHDILTNCFNTPNNAGSAFIDPDTSNFFVGCGAANYMVFAALAVIPAVVSSASIVYPNPFRDNSLAPNTIVQVRVSYQGFTSASLMMFSEFDDCSVFVKDGPFPLTDGTDQKTFQLSHTRPGTQLFLCASLGYCPITQPSSTDATCTAGVAAQDCVAQGGCAYTTGGDIQSTVTCCTRQAFPNLVASSGIPPSGSYWMLVKASPLRILTATAVQSLSHSTSITKTITVTKSRLTITATVTTSADSRSPSPTKSPTVTSTARPSNKTVTPSIGTASLSWSAAVTDTVTRHRNSSTPSLSRSHASRTASVTKSGGSVTSTVTLTASDATRSTLTISVKHNSTTKVHSRSHSPTATLSHATKTMSHSTTPSFSAEVLPSKGNKNLMIALIAGGSSLLLILVAIAVVWKLRRLRRDHNVDATGVDGGDLATGLGGAPVRREALRSFNQGQGTNERSSPTYSNQATEFNALNVQQSVNETTPIASTTDLTSGAGGKYATLINSTKYTISKLLGKGGYGMVFLAFRGNDPNKKAALKYITCRTDYDRQLAVREFEVIVKVKHPNIIPIWDVFLNWQSHVDFTAYGQGTTSSSKKGKVSGARSEELVSGPPIPGFHGDQTPFQQGDSASTALTRPRYVAIVTKYYPEGDLKRYCYVEKKQGRQIPEERILSYMLQITTLIVKLHDEEQQIVHRDLKPENILLDENCKKVIVTDFGLAFNNVNEATHMTTQAGSLPFVAPECWSKYYNAKVDVWSLGCMLYALCTQRVTGDDSRVMFNDVDEPWFEEELKREVVQQGLYSTELFDIMMKMLVKNPLKRLSAFQTEGELAALMRSRNYSMEYVTLTPAERPQRAIEREREDERKRADADAKAAEEAAVRRAQREKRKLERQQLQQQQQPPAAASSREQPPQPRRRESPS</sequence>